<dbReference type="EMBL" id="CAFZ01001868">
    <property type="protein sequence ID" value="CCA77726.1"/>
    <property type="molecule type" value="Genomic_DNA"/>
</dbReference>
<accession>G4U2B7</accession>
<organism evidence="2 3">
    <name type="scientific">Serendipita indica (strain DSM 11827)</name>
    <name type="common">Root endophyte fungus</name>
    <name type="synonym">Piriformospora indica</name>
    <dbReference type="NCBI Taxonomy" id="1109443"/>
    <lineage>
        <taxon>Eukaryota</taxon>
        <taxon>Fungi</taxon>
        <taxon>Dikarya</taxon>
        <taxon>Basidiomycota</taxon>
        <taxon>Agaricomycotina</taxon>
        <taxon>Agaricomycetes</taxon>
        <taxon>Sebacinales</taxon>
        <taxon>Serendipitaceae</taxon>
        <taxon>Serendipita</taxon>
    </lineage>
</organism>
<dbReference type="InParanoid" id="G4U2B7"/>
<dbReference type="Proteomes" id="UP000007148">
    <property type="component" value="Unassembled WGS sequence"/>
</dbReference>
<evidence type="ECO:0000256" key="1">
    <source>
        <dbReference type="SAM" id="MobiDB-lite"/>
    </source>
</evidence>
<comment type="caution">
    <text evidence="2">The sequence shown here is derived from an EMBL/GenBank/DDBJ whole genome shotgun (WGS) entry which is preliminary data.</text>
</comment>
<name>G4U2B7_SERID</name>
<evidence type="ECO:0000313" key="3">
    <source>
        <dbReference type="Proteomes" id="UP000007148"/>
    </source>
</evidence>
<reference evidence="2 3" key="1">
    <citation type="journal article" date="2011" name="PLoS Pathog.">
        <title>Endophytic Life Strategies Decoded by Genome and Transcriptome Analyses of the Mutualistic Root Symbiont Piriformospora indica.</title>
        <authorList>
            <person name="Zuccaro A."/>
            <person name="Lahrmann U."/>
            <person name="Guldener U."/>
            <person name="Langen G."/>
            <person name="Pfiffi S."/>
            <person name="Biedenkopf D."/>
            <person name="Wong P."/>
            <person name="Samans B."/>
            <person name="Grimm C."/>
            <person name="Basiewicz M."/>
            <person name="Murat C."/>
            <person name="Martin F."/>
            <person name="Kogel K.H."/>
        </authorList>
    </citation>
    <scope>NUCLEOTIDE SEQUENCE [LARGE SCALE GENOMIC DNA]</scope>
    <source>
        <strain evidence="2 3">DSM 11827</strain>
    </source>
</reference>
<protein>
    <submittedName>
        <fullName evidence="2">Uncharacterized protein</fullName>
    </submittedName>
</protein>
<dbReference type="AlphaFoldDB" id="G4U2B7"/>
<gene>
    <name evidence="2" type="ORF">PIIN_08974</name>
</gene>
<feature type="region of interest" description="Disordered" evidence="1">
    <location>
        <begin position="12"/>
        <end position="33"/>
    </location>
</feature>
<sequence length="135" mass="15450">MTFQHIPFVSNLPSSPLSSRKATHLHTQVSKTSLQSPNLWENMPMPFPADIFTKPLAKHLFTQFCKKLGLLPHPIHLSKWKGREARAMDLTRRGAKMNRSRRNWWYPSYADDAMGAAISVPGTRRSIHTSPTPFR</sequence>
<proteinExistence type="predicted"/>
<dbReference type="HOGENOM" id="CLU_1886565_0_0_1"/>
<keyword evidence="3" id="KW-1185">Reference proteome</keyword>
<evidence type="ECO:0000313" key="2">
    <source>
        <dbReference type="EMBL" id="CCA77726.1"/>
    </source>
</evidence>